<evidence type="ECO:0000259" key="5">
    <source>
        <dbReference type="PROSITE" id="PS50924"/>
    </source>
</evidence>
<dbReference type="Gene3D" id="3.30.70.270">
    <property type="match status" value="1"/>
</dbReference>
<dbReference type="AlphaFoldDB" id="V2UUN2"/>
<feature type="transmembrane region" description="Helical" evidence="2">
    <location>
        <begin position="107"/>
        <end position="127"/>
    </location>
</feature>
<dbReference type="SMART" id="SM00267">
    <property type="entry name" value="GGDEF"/>
    <property type="match status" value="1"/>
</dbReference>
<dbReference type="SUPFAM" id="SSF55073">
    <property type="entry name" value="Nucleotide cyclase"/>
    <property type="match status" value="1"/>
</dbReference>
<dbReference type="InterPro" id="IPR035919">
    <property type="entry name" value="EAL_sf"/>
</dbReference>
<feature type="domain" description="MHYT" evidence="5">
    <location>
        <begin position="6"/>
        <end position="202"/>
    </location>
</feature>
<dbReference type="CDD" id="cd01948">
    <property type="entry name" value="EAL"/>
    <property type="match status" value="1"/>
</dbReference>
<evidence type="ECO:0000259" key="3">
    <source>
        <dbReference type="PROSITE" id="PS50883"/>
    </source>
</evidence>
<comment type="cofactor">
    <cofactor evidence="1">
        <name>Mg(2+)</name>
        <dbReference type="ChEBI" id="CHEBI:18420"/>
    </cofactor>
</comment>
<feature type="transmembrane region" description="Helical" evidence="2">
    <location>
        <begin position="174"/>
        <end position="197"/>
    </location>
</feature>
<dbReference type="Pfam" id="PF03707">
    <property type="entry name" value="MHYT"/>
    <property type="match status" value="1"/>
</dbReference>
<dbReference type="InterPro" id="IPR043128">
    <property type="entry name" value="Rev_trsase/Diguanyl_cyclase"/>
</dbReference>
<dbReference type="GO" id="GO:0016020">
    <property type="term" value="C:membrane"/>
    <property type="evidence" value="ECO:0007669"/>
    <property type="project" value="UniProtKB-UniRule"/>
</dbReference>
<dbReference type="InterPro" id="IPR052155">
    <property type="entry name" value="Biofilm_reg_signaling"/>
</dbReference>
<dbReference type="PANTHER" id="PTHR44757:SF2">
    <property type="entry name" value="BIOFILM ARCHITECTURE MAINTENANCE PROTEIN MBAA"/>
    <property type="match status" value="1"/>
</dbReference>
<dbReference type="PROSITE" id="PS50887">
    <property type="entry name" value="GGDEF"/>
    <property type="match status" value="1"/>
</dbReference>
<feature type="transmembrane region" description="Helical" evidence="2">
    <location>
        <begin position="80"/>
        <end position="100"/>
    </location>
</feature>
<dbReference type="OrthoDB" id="9804951at2"/>
<dbReference type="InterPro" id="IPR029787">
    <property type="entry name" value="Nucleotide_cyclase"/>
</dbReference>
<keyword evidence="2" id="KW-0812">Transmembrane</keyword>
<reference evidence="6 7" key="1">
    <citation type="submission" date="2013-10" db="EMBL/GenBank/DDBJ databases">
        <title>The Genome Sequence of Acinetobacter brisouii CIP 110357.</title>
        <authorList>
            <consortium name="The Broad Institute Genomics Platform"/>
            <consortium name="The Broad Institute Genome Sequencing Center for Infectious Disease"/>
            <person name="Cerqueira G."/>
            <person name="Feldgarden M."/>
            <person name="Courvalin P."/>
            <person name="Grillot-Courvalin C."/>
            <person name="Clermont D."/>
            <person name="Rocha E."/>
            <person name="Yoon E.-J."/>
            <person name="Nemec A."/>
            <person name="Young S.K."/>
            <person name="Zeng Q."/>
            <person name="Gargeya S."/>
            <person name="Fitzgerald M."/>
            <person name="Abouelleil A."/>
            <person name="Alvarado L."/>
            <person name="Berlin A.M."/>
            <person name="Chapman S.B."/>
            <person name="Gainer-Dewar J."/>
            <person name="Goldberg J."/>
            <person name="Gnerre S."/>
            <person name="Griggs A."/>
            <person name="Gujja S."/>
            <person name="Hansen M."/>
            <person name="Howarth C."/>
            <person name="Imamovic A."/>
            <person name="Ireland A."/>
            <person name="Larimer J."/>
            <person name="McCowan C."/>
            <person name="Murphy C."/>
            <person name="Pearson M."/>
            <person name="Poon T.W."/>
            <person name="Priest M."/>
            <person name="Roberts A."/>
            <person name="Saif S."/>
            <person name="Shea T."/>
            <person name="Sykes S."/>
            <person name="Wortman J."/>
            <person name="Nusbaum C."/>
            <person name="Birren B."/>
        </authorList>
    </citation>
    <scope>NUCLEOTIDE SEQUENCE [LARGE SCALE GENOMIC DNA]</scope>
    <source>
        <strain evidence="6 7">CIP 110357</strain>
    </source>
</reference>
<feature type="transmembrane region" description="Helical" evidence="2">
    <location>
        <begin position="12"/>
        <end position="33"/>
    </location>
</feature>
<evidence type="ECO:0000313" key="7">
    <source>
        <dbReference type="Proteomes" id="UP000018418"/>
    </source>
</evidence>
<dbReference type="PANTHER" id="PTHR44757">
    <property type="entry name" value="DIGUANYLATE CYCLASE DGCP"/>
    <property type="match status" value="1"/>
</dbReference>
<dbReference type="NCBIfam" id="TIGR00254">
    <property type="entry name" value="GGDEF"/>
    <property type="match status" value="1"/>
</dbReference>
<dbReference type="CDD" id="cd01949">
    <property type="entry name" value="GGDEF"/>
    <property type="match status" value="1"/>
</dbReference>
<feature type="transmembrane region" description="Helical" evidence="2">
    <location>
        <begin position="45"/>
        <end position="68"/>
    </location>
</feature>
<sequence length="687" mass="78570">MTELNDHVNLVVGAMIVAILICYAMIALQGVLFKFFLYQQHKKTIILMNVIFSAFIVWSLQFFGMWMIQQPDGVLLQKWLLLPSYLSILVAALGATWLLMQPKLERYALGLGAIGIGSAVFLMHYFTMMTFIPLKQTLQYDVLWTGILVMIAVFGSGASLWLAFRLKNVQNNAFILKIAVAFIVAFSIVAMHYAGIWAAHFNIKSSHVLQTTTSGHIVILGIVIVACLILIAAFFVALLELRLEERNRQLTEVHKELTHLTTHDTLTQLPNRLYLNDYVKMILAEHRLHRQQIAVIYIDLDRFKSINDAFGHHVGDQLLVQFANRITEQIAERQTLLRISGDEFLLIAEHSSVGQAEELAQKILTDIQQGFSISGRNINITASIGIAMYPEHGEHLQELLMHADIAMQASKEQGRNTYSVFNYNIEEYEERHQSKLINDLFKAIEEDQFVLFYQPKFNKYRKICGVEALIRWQHPKMGLLGPNMFIPLAEKTGLIIPLGYWVMEQACKQIQLWEQQEQNFYPISINLSAVQVEHKSLIQTLKQYIEEYQIDTNHLIIEITESTAMHHIDSSIEIFQKIRKLGVKLSIDDFGTGHSSFLYLKDLPVNELKIDRAFIKDLHRGSKDELILASLIQLTRNLGLTITAEGIETEEQLEILNRLGCQQFQGFLLGKPFPKEVLEHKFAIYTS</sequence>
<comment type="caution">
    <text evidence="6">The sequence shown here is derived from an EMBL/GenBank/DDBJ whole genome shotgun (WGS) entry which is preliminary data.</text>
</comment>
<dbReference type="SUPFAM" id="SSF141868">
    <property type="entry name" value="EAL domain-like"/>
    <property type="match status" value="1"/>
</dbReference>
<evidence type="ECO:0000256" key="2">
    <source>
        <dbReference type="PROSITE-ProRule" id="PRU00244"/>
    </source>
</evidence>
<keyword evidence="2" id="KW-0472">Membrane</keyword>
<dbReference type="Pfam" id="PF00563">
    <property type="entry name" value="EAL"/>
    <property type="match status" value="1"/>
</dbReference>
<dbReference type="STRING" id="396323.VH98_10590"/>
<dbReference type="SMART" id="SM00052">
    <property type="entry name" value="EAL"/>
    <property type="match status" value="1"/>
</dbReference>
<dbReference type="PROSITE" id="PS50924">
    <property type="entry name" value="MHYT"/>
    <property type="match status" value="1"/>
</dbReference>
<dbReference type="EMBL" id="AYEU01000003">
    <property type="protein sequence ID" value="ESK52350.1"/>
    <property type="molecule type" value="Genomic_DNA"/>
</dbReference>
<keyword evidence="2" id="KW-1133">Transmembrane helix</keyword>
<evidence type="ECO:0000256" key="1">
    <source>
        <dbReference type="ARBA" id="ARBA00001946"/>
    </source>
</evidence>
<dbReference type="GO" id="GO:0003824">
    <property type="term" value="F:catalytic activity"/>
    <property type="evidence" value="ECO:0007669"/>
    <property type="project" value="UniProtKB-ARBA"/>
</dbReference>
<evidence type="ECO:0000313" key="6">
    <source>
        <dbReference type="EMBL" id="ESK52350.1"/>
    </source>
</evidence>
<evidence type="ECO:0008006" key="8">
    <source>
        <dbReference type="Google" id="ProtNLM"/>
    </source>
</evidence>
<feature type="domain" description="EAL" evidence="3">
    <location>
        <begin position="433"/>
        <end position="686"/>
    </location>
</feature>
<evidence type="ECO:0000259" key="4">
    <source>
        <dbReference type="PROSITE" id="PS50887"/>
    </source>
</evidence>
<feature type="transmembrane region" description="Helical" evidence="2">
    <location>
        <begin position="142"/>
        <end position="162"/>
    </location>
</feature>
<proteinExistence type="predicted"/>
<protein>
    <recommendedName>
        <fullName evidence="8">Diguanylate cyclase</fullName>
    </recommendedName>
</protein>
<dbReference type="Pfam" id="PF00990">
    <property type="entry name" value="GGDEF"/>
    <property type="match status" value="1"/>
</dbReference>
<organism evidence="6 7">
    <name type="scientific">Acinetobacter brisouii CIP 110357</name>
    <dbReference type="NCBI Taxonomy" id="1341683"/>
    <lineage>
        <taxon>Bacteria</taxon>
        <taxon>Pseudomonadati</taxon>
        <taxon>Pseudomonadota</taxon>
        <taxon>Gammaproteobacteria</taxon>
        <taxon>Moraxellales</taxon>
        <taxon>Moraxellaceae</taxon>
        <taxon>Acinetobacter</taxon>
    </lineage>
</organism>
<dbReference type="PROSITE" id="PS50883">
    <property type="entry name" value="EAL"/>
    <property type="match status" value="1"/>
</dbReference>
<dbReference type="HOGENOM" id="CLU_000445_70_49_6"/>
<dbReference type="PATRIC" id="fig|1341683.3.peg.492"/>
<feature type="transmembrane region" description="Helical" evidence="2">
    <location>
        <begin position="217"/>
        <end position="239"/>
    </location>
</feature>
<name>V2UUN2_9GAMM</name>
<gene>
    <name evidence="6" type="ORF">P255_00501</name>
</gene>
<dbReference type="RefSeq" id="WP_004903284.1">
    <property type="nucleotide sequence ID" value="NZ_BBTI01000004.1"/>
</dbReference>
<keyword evidence="7" id="KW-1185">Reference proteome</keyword>
<dbReference type="FunFam" id="3.30.70.270:FF:000001">
    <property type="entry name" value="Diguanylate cyclase domain protein"/>
    <property type="match status" value="1"/>
</dbReference>
<feature type="domain" description="GGDEF" evidence="4">
    <location>
        <begin position="291"/>
        <end position="423"/>
    </location>
</feature>
<dbReference type="InterPro" id="IPR005330">
    <property type="entry name" value="MHYT_dom"/>
</dbReference>
<accession>V2UUN2</accession>
<dbReference type="Proteomes" id="UP000018418">
    <property type="component" value="Unassembled WGS sequence"/>
</dbReference>
<dbReference type="InterPro" id="IPR001633">
    <property type="entry name" value="EAL_dom"/>
</dbReference>
<dbReference type="Gene3D" id="3.20.20.450">
    <property type="entry name" value="EAL domain"/>
    <property type="match status" value="1"/>
</dbReference>
<dbReference type="InterPro" id="IPR000160">
    <property type="entry name" value="GGDEF_dom"/>
</dbReference>